<organism evidence="1 2">
    <name type="scientific">Limosilactobacillus fermentum</name>
    <name type="common">Lactobacillus fermentum</name>
    <dbReference type="NCBI Taxonomy" id="1613"/>
    <lineage>
        <taxon>Bacteria</taxon>
        <taxon>Bacillati</taxon>
        <taxon>Bacillota</taxon>
        <taxon>Bacilli</taxon>
        <taxon>Lactobacillales</taxon>
        <taxon>Lactobacillaceae</taxon>
        <taxon>Limosilactobacillus</taxon>
    </lineage>
</organism>
<reference evidence="1 2" key="1">
    <citation type="submission" date="2020-04" db="EMBL/GenBank/DDBJ databases">
        <title>Novel strain L. Fermentum HFD1 producer antibacterial peptides.</title>
        <authorList>
            <person name="Ozhegov G.D."/>
            <person name="Pavlova A.S."/>
            <person name="Zhuravleva D.E."/>
            <person name="Gogoleva N.V."/>
            <person name="Shagimardanova E.I."/>
            <person name="Markelova M.I."/>
            <person name="Yarullina D.R."/>
            <person name="Kayumov A.R."/>
        </authorList>
    </citation>
    <scope>NUCLEOTIDE SEQUENCE [LARGE SCALE GENOMIC DNA]</scope>
    <source>
        <strain evidence="1 2">HFD1</strain>
    </source>
</reference>
<dbReference type="AlphaFoldDB" id="A0AAJ4GEX4"/>
<gene>
    <name evidence="1" type="ORF">HCY95_00876</name>
</gene>
<name>A0AAJ4GEX4_LIMFE</name>
<accession>A0AAJ4GEX4</accession>
<proteinExistence type="predicted"/>
<protein>
    <submittedName>
        <fullName evidence="1">Uncharacterized protein</fullName>
    </submittedName>
</protein>
<sequence>MARMMRSFLQKISKRRELKSCYVYDKSCVCVLKMTSELMWFQLGLFGYTLFAKGV</sequence>
<dbReference type="Proteomes" id="UP000503169">
    <property type="component" value="Chromosome"/>
</dbReference>
<evidence type="ECO:0000313" key="2">
    <source>
        <dbReference type="Proteomes" id="UP000503169"/>
    </source>
</evidence>
<dbReference type="EMBL" id="CP050919">
    <property type="protein sequence ID" value="QIX58440.1"/>
    <property type="molecule type" value="Genomic_DNA"/>
</dbReference>
<evidence type="ECO:0000313" key="1">
    <source>
        <dbReference type="EMBL" id="QIX58440.1"/>
    </source>
</evidence>